<keyword evidence="1" id="KW-1133">Transmembrane helix</keyword>
<organism evidence="2 3">
    <name type="scientific">Oceanobacillus limi</name>
    <dbReference type="NCBI Taxonomy" id="930131"/>
    <lineage>
        <taxon>Bacteria</taxon>
        <taxon>Bacillati</taxon>
        <taxon>Bacillota</taxon>
        <taxon>Bacilli</taxon>
        <taxon>Bacillales</taxon>
        <taxon>Bacillaceae</taxon>
        <taxon>Oceanobacillus</taxon>
    </lineage>
</organism>
<keyword evidence="3" id="KW-1185">Reference proteome</keyword>
<proteinExistence type="predicted"/>
<reference evidence="2 3" key="1">
    <citation type="submission" date="2016-10" db="EMBL/GenBank/DDBJ databases">
        <authorList>
            <person name="de Groot N.N."/>
        </authorList>
    </citation>
    <scope>NUCLEOTIDE SEQUENCE [LARGE SCALE GENOMIC DNA]</scope>
    <source>
        <strain evidence="2 3">IBRC-M 10780</strain>
    </source>
</reference>
<dbReference type="EMBL" id="FOHE01000001">
    <property type="protein sequence ID" value="SES62976.1"/>
    <property type="molecule type" value="Genomic_DNA"/>
</dbReference>
<evidence type="ECO:0000313" key="3">
    <source>
        <dbReference type="Proteomes" id="UP000198618"/>
    </source>
</evidence>
<dbReference type="Proteomes" id="UP000198618">
    <property type="component" value="Unassembled WGS sequence"/>
</dbReference>
<evidence type="ECO:0000256" key="1">
    <source>
        <dbReference type="SAM" id="Phobius"/>
    </source>
</evidence>
<dbReference type="AlphaFoldDB" id="A0A1H9Y2L2"/>
<protein>
    <recommendedName>
        <fullName evidence="4">ATP-dependent Lon protease</fullName>
    </recommendedName>
</protein>
<name>A0A1H9Y2L2_9BACI</name>
<evidence type="ECO:0008006" key="4">
    <source>
        <dbReference type="Google" id="ProtNLM"/>
    </source>
</evidence>
<gene>
    <name evidence="2" type="ORF">SAMN05216389_101147</name>
</gene>
<dbReference type="OrthoDB" id="2456192at2"/>
<keyword evidence="1" id="KW-0472">Membrane</keyword>
<sequence length="73" mass="8159">MYLLISIILGALLGYVLLIMGPLVGGIIAFGIVVGCLFRGLYLLNEIHKKIAAISPHEDKVQRAYREYLEEKK</sequence>
<keyword evidence="1" id="KW-0812">Transmembrane</keyword>
<accession>A0A1H9Y2L2</accession>
<dbReference type="RefSeq" id="WP_090865783.1">
    <property type="nucleotide sequence ID" value="NZ_FOHE01000001.1"/>
</dbReference>
<dbReference type="STRING" id="930131.SAMN05216389_101147"/>
<evidence type="ECO:0000313" key="2">
    <source>
        <dbReference type="EMBL" id="SES62976.1"/>
    </source>
</evidence>
<feature type="transmembrane region" description="Helical" evidence="1">
    <location>
        <begin position="12"/>
        <end position="42"/>
    </location>
</feature>